<name>A0A930YDC9_9ACTN</name>
<dbReference type="RefSeq" id="WP_194705812.1">
    <property type="nucleotide sequence ID" value="NZ_JADKPN010000002.1"/>
</dbReference>
<dbReference type="InterPro" id="IPR045690">
    <property type="entry name" value="DUF6055"/>
</dbReference>
<keyword evidence="4" id="KW-1185">Reference proteome</keyword>
<feature type="compositionally biased region" description="Low complexity" evidence="1">
    <location>
        <begin position="29"/>
        <end position="41"/>
    </location>
</feature>
<keyword evidence="2" id="KW-0732">Signal</keyword>
<dbReference type="AlphaFoldDB" id="A0A930YDC9"/>
<evidence type="ECO:0000256" key="2">
    <source>
        <dbReference type="SAM" id="SignalP"/>
    </source>
</evidence>
<reference evidence="3" key="1">
    <citation type="submission" date="2020-11" db="EMBL/GenBank/DDBJ databases">
        <title>Nocardioides sp. nov., isolated from Soil of Cynanchum wilfordii Hemsley rhizosphere.</title>
        <authorList>
            <person name="Lee J.-S."/>
            <person name="Suh M.K."/>
            <person name="Kim J.-S."/>
        </authorList>
    </citation>
    <scope>NUCLEOTIDE SEQUENCE</scope>
    <source>
        <strain evidence="3">KCTC 19275</strain>
    </source>
</reference>
<dbReference type="Proteomes" id="UP000640489">
    <property type="component" value="Unassembled WGS sequence"/>
</dbReference>
<sequence length="536" mass="59240">MRRTTASLLALGLSLALALTVAPATVSTATGAQAQSSSAAQPGRTTDRERATRALERAKDLFSAKASSSGDGSGGGRARKQDATLVMRDLFESRGALSPSQRTIANHILARPTDGASDPYGDGYRVPSKKKCAGNFCIHWVTSTDDAPPSRAWVTRMLKLMNHVWKKEVNKLGYRRPVSDGGRGGNDKFDVYLAQIADRGLYGYCAPERRKPGFEWLASGFCVLDNDYVGFPRSPIQSAEVTAAHEFFHAIQFGYDFGEDPWLLEATATWMEERVFDGINDNRQFLPSSQVAVPEKPLDFFNSFLGGGEQYGNWVFFEFLSKKFGTNVVQQIWNKAAAFPGAPDMYSTRAIAATLKSHKGFKRVYSEFASANTLPAKFYAEGKSWAIPAPWAAHPITLTRAQRRTGTLATSLLHMTSWSYQVKSSTSLRNKKWHLKVKIDGPSAFRSPAAFVLVQKRHGFEKRYVHLNGKGNGQVIVPFSRKKVKAVYVTLVNASTRFKCNRKPPSNFSCNGQPIDDGRNFVGKKYKFSANVIKRG</sequence>
<proteinExistence type="predicted"/>
<organism evidence="3 4">
    <name type="scientific">Nocardioides islandensis</name>
    <dbReference type="NCBI Taxonomy" id="433663"/>
    <lineage>
        <taxon>Bacteria</taxon>
        <taxon>Bacillati</taxon>
        <taxon>Actinomycetota</taxon>
        <taxon>Actinomycetes</taxon>
        <taxon>Propionibacteriales</taxon>
        <taxon>Nocardioidaceae</taxon>
        <taxon>Nocardioides</taxon>
    </lineage>
</organism>
<evidence type="ECO:0000256" key="1">
    <source>
        <dbReference type="SAM" id="MobiDB-lite"/>
    </source>
</evidence>
<dbReference type="Pfam" id="PF19527">
    <property type="entry name" value="DUF6055"/>
    <property type="match status" value="1"/>
</dbReference>
<dbReference type="EMBL" id="JADKPN010000002">
    <property type="protein sequence ID" value="MBF4762597.1"/>
    <property type="molecule type" value="Genomic_DNA"/>
</dbReference>
<evidence type="ECO:0000313" key="4">
    <source>
        <dbReference type="Proteomes" id="UP000640489"/>
    </source>
</evidence>
<dbReference type="NCBIfam" id="NF045524">
    <property type="entry name" value="MXAN_6640_HExxH"/>
    <property type="match status" value="1"/>
</dbReference>
<feature type="region of interest" description="Disordered" evidence="1">
    <location>
        <begin position="29"/>
        <end position="80"/>
    </location>
</feature>
<protein>
    <submittedName>
        <fullName evidence="3">Uncharacterized protein</fullName>
    </submittedName>
</protein>
<evidence type="ECO:0000313" key="3">
    <source>
        <dbReference type="EMBL" id="MBF4762597.1"/>
    </source>
</evidence>
<feature type="compositionally biased region" description="Basic and acidic residues" evidence="1">
    <location>
        <begin position="45"/>
        <end position="62"/>
    </location>
</feature>
<gene>
    <name evidence="3" type="ORF">ISU07_05620</name>
</gene>
<accession>A0A930YDC9</accession>
<feature type="signal peptide" evidence="2">
    <location>
        <begin position="1"/>
        <end position="24"/>
    </location>
</feature>
<feature type="chain" id="PRO_5038974276" evidence="2">
    <location>
        <begin position="25"/>
        <end position="536"/>
    </location>
</feature>
<comment type="caution">
    <text evidence="3">The sequence shown here is derived from an EMBL/GenBank/DDBJ whole genome shotgun (WGS) entry which is preliminary data.</text>
</comment>